<dbReference type="EMBL" id="CP126114">
    <property type="protein sequence ID" value="WHY85063.1"/>
    <property type="molecule type" value="Genomic_DNA"/>
</dbReference>
<feature type="domain" description="Xylose isomerase-like TIM barrel" evidence="1">
    <location>
        <begin position="21"/>
        <end position="272"/>
    </location>
</feature>
<reference evidence="2" key="1">
    <citation type="submission" date="2023-05" db="EMBL/GenBank/DDBJ databases">
        <title>Comparative genomics of Bacillaceae isolates and their secondary metabolite potential.</title>
        <authorList>
            <person name="Song L."/>
            <person name="Nielsen L.J."/>
            <person name="Mohite O."/>
            <person name="Xu X."/>
            <person name="Weber T."/>
            <person name="Kovacs A.T."/>
        </authorList>
    </citation>
    <scope>NUCLEOTIDE SEQUENCE</scope>
    <source>
        <strain evidence="2">XLM17</strain>
    </source>
</reference>
<proteinExistence type="predicted"/>
<protein>
    <submittedName>
        <fullName evidence="2">Sugar phosphate isomerase/epimerase family protein</fullName>
    </submittedName>
</protein>
<gene>
    <name evidence="2" type="ORF">QNH39_20800</name>
</gene>
<dbReference type="Pfam" id="PF01261">
    <property type="entry name" value="AP_endonuc_2"/>
    <property type="match status" value="1"/>
</dbReference>
<evidence type="ECO:0000313" key="3">
    <source>
        <dbReference type="Proteomes" id="UP001178288"/>
    </source>
</evidence>
<dbReference type="PANTHER" id="PTHR12110">
    <property type="entry name" value="HYDROXYPYRUVATE ISOMERASE"/>
    <property type="match status" value="1"/>
</dbReference>
<keyword evidence="2" id="KW-0413">Isomerase</keyword>
<dbReference type="RefSeq" id="WP_066091027.1">
    <property type="nucleotide sequence ID" value="NZ_CP126114.1"/>
</dbReference>
<dbReference type="AlphaFoldDB" id="A0AA95SBJ1"/>
<evidence type="ECO:0000259" key="1">
    <source>
        <dbReference type="Pfam" id="PF01261"/>
    </source>
</evidence>
<evidence type="ECO:0000313" key="2">
    <source>
        <dbReference type="EMBL" id="WHY85063.1"/>
    </source>
</evidence>
<dbReference type="KEGG" id="nnv:QNH39_20800"/>
<dbReference type="PANTHER" id="PTHR12110:SF21">
    <property type="entry name" value="XYLOSE ISOMERASE-LIKE TIM BARREL DOMAIN-CONTAINING PROTEIN"/>
    <property type="match status" value="1"/>
</dbReference>
<dbReference type="InterPro" id="IPR013022">
    <property type="entry name" value="Xyl_isomerase-like_TIM-brl"/>
</dbReference>
<dbReference type="Gene3D" id="3.20.20.150">
    <property type="entry name" value="Divalent-metal-dependent TIM barrel enzymes"/>
    <property type="match status" value="1"/>
</dbReference>
<accession>A0AA95SBJ1</accession>
<dbReference type="SUPFAM" id="SSF51658">
    <property type="entry name" value="Xylose isomerase-like"/>
    <property type="match status" value="1"/>
</dbReference>
<dbReference type="InterPro" id="IPR036237">
    <property type="entry name" value="Xyl_isomerase-like_sf"/>
</dbReference>
<dbReference type="GO" id="GO:0016853">
    <property type="term" value="F:isomerase activity"/>
    <property type="evidence" value="ECO:0007669"/>
    <property type="project" value="UniProtKB-KW"/>
</dbReference>
<name>A0AA95SBJ1_9BACI</name>
<dbReference type="InterPro" id="IPR050312">
    <property type="entry name" value="IolE/XylAMocC-like"/>
</dbReference>
<sequence length="278" mass="31430">MNIGIRAHDIDNQSLDDLVTKISDKGLTSIQLALNKSFPYMNTATGSLSPGFAHQIGRAFREQDIQIAVLGCYINMIHPDQTERRKALERFKEHIRFARDFGCGIVGTETGNVNAEIAYTVENFKEKPFLEVVESVHELVAEAEKFGVIVGVEAGVNHPIYSSKVMKRLLDSVDSNILQVIFDPVNLLTIDTYQNQEEIFQEAFDLWGDRIVILHAKDFIAEDNKLKTVAVGKGLLNYDFVLNYIKKKKPFINVLMESTREPFIDGSIKFLKKSFQEA</sequence>
<organism evidence="2 3">
    <name type="scientific">Neobacillus novalis</name>
    <dbReference type="NCBI Taxonomy" id="220687"/>
    <lineage>
        <taxon>Bacteria</taxon>
        <taxon>Bacillati</taxon>
        <taxon>Bacillota</taxon>
        <taxon>Bacilli</taxon>
        <taxon>Bacillales</taxon>
        <taxon>Bacillaceae</taxon>
        <taxon>Neobacillus</taxon>
    </lineage>
</organism>
<keyword evidence="3" id="KW-1185">Reference proteome</keyword>
<dbReference type="Proteomes" id="UP001178288">
    <property type="component" value="Chromosome"/>
</dbReference>